<keyword evidence="3" id="KW-1185">Reference proteome</keyword>
<proteinExistence type="predicted"/>
<name>A0A8J5ZN19_GALPY</name>
<dbReference type="Proteomes" id="UP000700334">
    <property type="component" value="Unassembled WGS sequence"/>
</dbReference>
<evidence type="ECO:0000256" key="1">
    <source>
        <dbReference type="SAM" id="MobiDB-lite"/>
    </source>
</evidence>
<dbReference type="AlphaFoldDB" id="A0A8J5ZN19"/>
<accession>A0A8J5ZN19</accession>
<comment type="caution">
    <text evidence="2">The sequence shown here is derived from an EMBL/GenBank/DDBJ whole genome shotgun (WGS) entry which is preliminary data.</text>
</comment>
<evidence type="ECO:0000313" key="2">
    <source>
        <dbReference type="EMBL" id="KAG8507573.1"/>
    </source>
</evidence>
<evidence type="ECO:0000313" key="3">
    <source>
        <dbReference type="Proteomes" id="UP000700334"/>
    </source>
</evidence>
<feature type="compositionally biased region" description="Low complexity" evidence="1">
    <location>
        <begin position="186"/>
        <end position="196"/>
    </location>
</feature>
<feature type="region of interest" description="Disordered" evidence="1">
    <location>
        <begin position="97"/>
        <end position="347"/>
    </location>
</feature>
<gene>
    <name evidence="2" type="ORF">J0S82_013275</name>
</gene>
<reference evidence="2" key="1">
    <citation type="journal article" date="2021" name="Evol. Appl.">
        <title>The genome of the Pyrenean desman and the effects of bottlenecks and inbreeding on the genomic landscape of an endangered species.</title>
        <authorList>
            <person name="Escoda L."/>
            <person name="Castresana J."/>
        </authorList>
    </citation>
    <scope>NUCLEOTIDE SEQUENCE</scope>
    <source>
        <strain evidence="2">IBE-C5619</strain>
    </source>
</reference>
<feature type="compositionally biased region" description="Low complexity" evidence="1">
    <location>
        <begin position="289"/>
        <end position="304"/>
    </location>
</feature>
<organism evidence="2 3">
    <name type="scientific">Galemys pyrenaicus</name>
    <name type="common">Iberian desman</name>
    <name type="synonym">Pyrenean desman</name>
    <dbReference type="NCBI Taxonomy" id="202257"/>
    <lineage>
        <taxon>Eukaryota</taxon>
        <taxon>Metazoa</taxon>
        <taxon>Chordata</taxon>
        <taxon>Craniata</taxon>
        <taxon>Vertebrata</taxon>
        <taxon>Euteleostomi</taxon>
        <taxon>Mammalia</taxon>
        <taxon>Eutheria</taxon>
        <taxon>Laurasiatheria</taxon>
        <taxon>Eulipotyphla</taxon>
        <taxon>Talpidae</taxon>
        <taxon>Galemys</taxon>
    </lineage>
</organism>
<dbReference type="EMBL" id="JAGFMF010012102">
    <property type="protein sequence ID" value="KAG8507573.1"/>
    <property type="molecule type" value="Genomic_DNA"/>
</dbReference>
<feature type="compositionally biased region" description="Basic and acidic residues" evidence="1">
    <location>
        <begin position="162"/>
        <end position="172"/>
    </location>
</feature>
<protein>
    <submittedName>
        <fullName evidence="2">Uncharacterized protein</fullName>
    </submittedName>
</protein>
<sequence length="347" mass="35761">MAVSSRVAASPHTPRGGSRQRPPPGTAPARCSGPPHTPRGPRPPHPELSLPGQQWPPGHVEVTGPGLQPFRPHLAGGLGSRWVAQVRPEAAVLGELCAPGTLGAGVDGEEPSEDRRRRVGAEGGAREQRPRGGQTPHTRKRAGRRAAPAHGDPQAPSASARGEGRFKSERPFLPEFNGLDAHAYLPRAGGPVVSSGPGRGAGREGSSRTHGPGAADAWAGLDTGTTPHLAQGLRKGPRVPQPTGRPGPERPRTAVQSTSGARPSPAGSDGHGLESSMCPQHRGQENLLRAVVGPARPGPVTAATAPPPKPRLADSAGPGVSRPRGQWSGHVGAESWLDAWQGRVGHP</sequence>
<feature type="region of interest" description="Disordered" evidence="1">
    <location>
        <begin position="1"/>
        <end position="75"/>
    </location>
</feature>
<feature type="compositionally biased region" description="Basic and acidic residues" evidence="1">
    <location>
        <begin position="113"/>
        <end position="130"/>
    </location>
</feature>